<dbReference type="Gene3D" id="1.10.150.130">
    <property type="match status" value="1"/>
</dbReference>
<dbReference type="RefSeq" id="WP_057030388.1">
    <property type="nucleotide sequence ID" value="NZ_LJYF01000051.1"/>
</dbReference>
<dbReference type="GO" id="GO:0003677">
    <property type="term" value="F:DNA binding"/>
    <property type="evidence" value="ECO:0007669"/>
    <property type="project" value="UniProtKB-KW"/>
</dbReference>
<dbReference type="GO" id="GO:0006310">
    <property type="term" value="P:DNA recombination"/>
    <property type="evidence" value="ECO:0007669"/>
    <property type="project" value="UniProtKB-KW"/>
</dbReference>
<evidence type="ECO:0008006" key="5">
    <source>
        <dbReference type="Google" id="ProtNLM"/>
    </source>
</evidence>
<accession>A0A0R3BRR1</accession>
<evidence type="ECO:0000313" key="4">
    <source>
        <dbReference type="Proteomes" id="UP000051380"/>
    </source>
</evidence>
<comment type="caution">
    <text evidence="3">The sequence shown here is derived from an EMBL/GenBank/DDBJ whole genome shotgun (WGS) entry which is preliminary data.</text>
</comment>
<dbReference type="GO" id="GO:0015074">
    <property type="term" value="P:DNA integration"/>
    <property type="evidence" value="ECO:0007669"/>
    <property type="project" value="InterPro"/>
</dbReference>
<reference evidence="3 4" key="1">
    <citation type="submission" date="2015-09" db="EMBL/GenBank/DDBJ databases">
        <title>Draft Genome Sequence of the Strain BR 3267 (Bradyrhizobium yuanmingense) recommended as inoculant for cowpea in Brazil.</title>
        <authorList>
            <person name="Simoes-Araujo J.L."/>
            <person name="Zilli J.E."/>
        </authorList>
    </citation>
    <scope>NUCLEOTIDE SEQUENCE [LARGE SCALE GENOMIC DNA]</scope>
    <source>
        <strain evidence="3 4">BR3267</strain>
    </source>
</reference>
<gene>
    <name evidence="3" type="ORF">AOQ72_04080</name>
</gene>
<evidence type="ECO:0000256" key="1">
    <source>
        <dbReference type="ARBA" id="ARBA00023125"/>
    </source>
</evidence>
<dbReference type="InterPro" id="IPR013762">
    <property type="entry name" value="Integrase-like_cat_sf"/>
</dbReference>
<dbReference type="OrthoDB" id="7873969at2"/>
<evidence type="ECO:0000313" key="3">
    <source>
        <dbReference type="EMBL" id="KRP85828.1"/>
    </source>
</evidence>
<dbReference type="Gene3D" id="1.10.443.10">
    <property type="entry name" value="Intergrase catalytic core"/>
    <property type="match status" value="1"/>
</dbReference>
<dbReference type="InterPro" id="IPR011010">
    <property type="entry name" value="DNA_brk_join_enz"/>
</dbReference>
<protein>
    <recommendedName>
        <fullName evidence="5">Phage integrase family protein</fullName>
    </recommendedName>
</protein>
<dbReference type="AlphaFoldDB" id="A0A0R3BRR1"/>
<sequence>MDKHGDGPIAGLQPKHINKLIDEMADTPSAASNFRKRLKGLLDYAVSAGLRADNPVVVAKKVKLKTTGHRTWTEEDIAKFRKHHEVGTPLWLAFEVLLHTGLRRSDAVRLGWQHLTKDGFVISTKKSQGHVELCIPVHSDLARYIAESPKDGPAFIATMYGRARSEKAFSAWISEAASDAGLRSLRHTACARPPVGAWLRLDAVLWKSCSSPATPISARSSVIAAKPRGRSLPLQQ</sequence>
<dbReference type="EMBL" id="LJYF01000051">
    <property type="protein sequence ID" value="KRP85828.1"/>
    <property type="molecule type" value="Genomic_DNA"/>
</dbReference>
<dbReference type="Proteomes" id="UP000051380">
    <property type="component" value="Unassembled WGS sequence"/>
</dbReference>
<dbReference type="SUPFAM" id="SSF56349">
    <property type="entry name" value="DNA breaking-rejoining enzymes"/>
    <property type="match status" value="1"/>
</dbReference>
<keyword evidence="1" id="KW-0238">DNA-binding</keyword>
<proteinExistence type="predicted"/>
<dbReference type="InterPro" id="IPR010998">
    <property type="entry name" value="Integrase_recombinase_N"/>
</dbReference>
<keyword evidence="2" id="KW-0233">DNA recombination</keyword>
<organism evidence="3 4">
    <name type="scientific">Bradyrhizobium yuanmingense</name>
    <dbReference type="NCBI Taxonomy" id="108015"/>
    <lineage>
        <taxon>Bacteria</taxon>
        <taxon>Pseudomonadati</taxon>
        <taxon>Pseudomonadota</taxon>
        <taxon>Alphaproteobacteria</taxon>
        <taxon>Hyphomicrobiales</taxon>
        <taxon>Nitrobacteraceae</taxon>
        <taxon>Bradyrhizobium</taxon>
    </lineage>
</organism>
<name>A0A0R3BRR1_9BRAD</name>
<evidence type="ECO:0000256" key="2">
    <source>
        <dbReference type="ARBA" id="ARBA00023172"/>
    </source>
</evidence>